<keyword evidence="1" id="KW-0472">Membrane</keyword>
<dbReference type="GO" id="GO:0005694">
    <property type="term" value="C:chromosome"/>
    <property type="evidence" value="ECO:0007669"/>
    <property type="project" value="InterPro"/>
</dbReference>
<dbReference type="GO" id="GO:0006265">
    <property type="term" value="P:DNA topological change"/>
    <property type="evidence" value="ECO:0007669"/>
    <property type="project" value="InterPro"/>
</dbReference>
<dbReference type="PROSITE" id="PS50965">
    <property type="entry name" value="NERD"/>
    <property type="match status" value="1"/>
</dbReference>
<comment type="caution">
    <text evidence="3">The sequence shown here is derived from an EMBL/GenBank/DDBJ whole genome shotgun (WGS) entry which is preliminary data.</text>
</comment>
<dbReference type="Gene3D" id="3.30.65.10">
    <property type="entry name" value="Bacterial Topoisomerase I, domain 1"/>
    <property type="match status" value="1"/>
</dbReference>
<keyword evidence="1" id="KW-1133">Transmembrane helix</keyword>
<evidence type="ECO:0000313" key="3">
    <source>
        <dbReference type="EMBL" id="HIQ65080.1"/>
    </source>
</evidence>
<organism evidence="3 4">
    <name type="scientific">Candidatus Faecenecus gallistercoris</name>
    <dbReference type="NCBI Taxonomy" id="2840793"/>
    <lineage>
        <taxon>Bacteria</taxon>
        <taxon>Bacillati</taxon>
        <taxon>Bacillota</taxon>
        <taxon>Bacillota incertae sedis</taxon>
        <taxon>Candidatus Faecenecus</taxon>
    </lineage>
</organism>
<reference evidence="3" key="2">
    <citation type="journal article" date="2021" name="PeerJ">
        <title>Extensive microbial diversity within the chicken gut microbiome revealed by metagenomics and culture.</title>
        <authorList>
            <person name="Gilroy R."/>
            <person name="Ravi A."/>
            <person name="Getino M."/>
            <person name="Pursley I."/>
            <person name="Horton D.L."/>
            <person name="Alikhan N.F."/>
            <person name="Baker D."/>
            <person name="Gharbi K."/>
            <person name="Hall N."/>
            <person name="Watson M."/>
            <person name="Adriaenssens E.M."/>
            <person name="Foster-Nyarko E."/>
            <person name="Jarju S."/>
            <person name="Secka A."/>
            <person name="Antonio M."/>
            <person name="Oren A."/>
            <person name="Chaudhuri R.R."/>
            <person name="La Ragione R."/>
            <person name="Hildebrand F."/>
            <person name="Pallen M.J."/>
        </authorList>
    </citation>
    <scope>NUCLEOTIDE SEQUENCE</scope>
    <source>
        <strain evidence="3">CHK165-10780</strain>
    </source>
</reference>
<accession>A0A9D0Z065</accession>
<dbReference type="Pfam" id="PF01396">
    <property type="entry name" value="Zn_ribbon_Top1"/>
    <property type="match status" value="1"/>
</dbReference>
<reference evidence="3" key="1">
    <citation type="submission" date="2020-10" db="EMBL/GenBank/DDBJ databases">
        <authorList>
            <person name="Gilroy R."/>
        </authorList>
    </citation>
    <scope>NUCLEOTIDE SEQUENCE</scope>
    <source>
        <strain evidence="3">CHK165-10780</strain>
    </source>
</reference>
<dbReference type="SUPFAM" id="SSF57783">
    <property type="entry name" value="Zinc beta-ribbon"/>
    <property type="match status" value="1"/>
</dbReference>
<dbReference type="GO" id="GO:0003916">
    <property type="term" value="F:DNA topoisomerase activity"/>
    <property type="evidence" value="ECO:0007669"/>
    <property type="project" value="InterPro"/>
</dbReference>
<keyword evidence="1" id="KW-0812">Transmembrane</keyword>
<name>A0A9D0Z065_9FIRM</name>
<proteinExistence type="predicted"/>
<dbReference type="InterPro" id="IPR013498">
    <property type="entry name" value="Topo_IA_Znf"/>
</dbReference>
<evidence type="ECO:0000259" key="2">
    <source>
        <dbReference type="PROSITE" id="PS50965"/>
    </source>
</evidence>
<dbReference type="GO" id="GO:0003677">
    <property type="term" value="F:DNA binding"/>
    <property type="evidence" value="ECO:0007669"/>
    <property type="project" value="InterPro"/>
</dbReference>
<dbReference type="InterPro" id="IPR011528">
    <property type="entry name" value="NERD"/>
</dbReference>
<gene>
    <name evidence="3" type="ORF">IAC85_05000</name>
</gene>
<sequence length="252" mass="29301">MSELTNQFLAYFAPYAIPIIILGILSVVFYKKIVGAAGEFWVKRELKKLPKEYKVLNDIMIRTNNQTHQIDHVVVSKFGIFIIETKQYNGTLIGNDYDKNWTFRAGKKKFYINNPIHQNYGHMQALKEALQIEPNKFIPLVCISSNAKIKIKSEQVISINNLIPKILSYQDEILPNATEYYNRIQELNITNHEERKQHIKFAKTIKTQKEKNRENKCPKCGGNLIKRTGKYGEFFGCENYPKCKFTKNISSK</sequence>
<protein>
    <submittedName>
        <fullName evidence="3">NERD domain-containing protein</fullName>
    </submittedName>
</protein>
<dbReference type="Proteomes" id="UP000886725">
    <property type="component" value="Unassembled WGS sequence"/>
</dbReference>
<feature type="transmembrane region" description="Helical" evidence="1">
    <location>
        <begin position="12"/>
        <end position="30"/>
    </location>
</feature>
<evidence type="ECO:0000313" key="4">
    <source>
        <dbReference type="Proteomes" id="UP000886725"/>
    </source>
</evidence>
<evidence type="ECO:0000256" key="1">
    <source>
        <dbReference type="SAM" id="Phobius"/>
    </source>
</evidence>
<dbReference type="EMBL" id="DVFU01000096">
    <property type="protein sequence ID" value="HIQ65080.1"/>
    <property type="molecule type" value="Genomic_DNA"/>
</dbReference>
<dbReference type="AlphaFoldDB" id="A0A9D0Z065"/>
<feature type="domain" description="NERD" evidence="2">
    <location>
        <begin position="34"/>
        <end position="149"/>
    </location>
</feature>
<dbReference type="Pfam" id="PF08378">
    <property type="entry name" value="NERD"/>
    <property type="match status" value="1"/>
</dbReference>